<feature type="transmembrane region" description="Helical" evidence="9">
    <location>
        <begin position="112"/>
        <end position="134"/>
    </location>
</feature>
<evidence type="ECO:0000256" key="7">
    <source>
        <dbReference type="ARBA" id="ARBA00022989"/>
    </source>
</evidence>
<dbReference type="PANTHER" id="PTHR10791">
    <property type="entry name" value="RAG1-ACTIVATING PROTEIN 1"/>
    <property type="match status" value="1"/>
</dbReference>
<feature type="chain" id="PRO_5031093690" description="Bidirectional sugar transporter SWEET" evidence="10">
    <location>
        <begin position="20"/>
        <end position="294"/>
    </location>
</feature>
<keyword evidence="7 9" id="KW-1133">Transmembrane helix</keyword>
<dbReference type="AlphaFoldDB" id="A0A7S3RNN3"/>
<dbReference type="GO" id="GO:0012505">
    <property type="term" value="C:endomembrane system"/>
    <property type="evidence" value="ECO:0007669"/>
    <property type="project" value="UniProtKB-SubCell"/>
</dbReference>
<dbReference type="EMBL" id="HBIR01007704">
    <property type="protein sequence ID" value="CAE0530016.1"/>
    <property type="molecule type" value="Transcribed_RNA"/>
</dbReference>
<feature type="signal peptide" evidence="10">
    <location>
        <begin position="1"/>
        <end position="19"/>
    </location>
</feature>
<feature type="transmembrane region" description="Helical" evidence="9">
    <location>
        <begin position="146"/>
        <end position="164"/>
    </location>
</feature>
<dbReference type="InterPro" id="IPR047664">
    <property type="entry name" value="SWEET"/>
</dbReference>
<reference evidence="11" key="1">
    <citation type="submission" date="2021-01" db="EMBL/GenBank/DDBJ databases">
        <authorList>
            <person name="Corre E."/>
            <person name="Pelletier E."/>
            <person name="Niang G."/>
            <person name="Scheremetjew M."/>
            <person name="Finn R."/>
            <person name="Kale V."/>
            <person name="Holt S."/>
            <person name="Cochrane G."/>
            <person name="Meng A."/>
            <person name="Brown T."/>
            <person name="Cohen L."/>
        </authorList>
    </citation>
    <scope>NUCLEOTIDE SEQUENCE</scope>
    <source>
        <strain evidence="11">379</strain>
    </source>
</reference>
<name>A0A7S3RNN3_EMIHU</name>
<feature type="transmembrane region" description="Helical" evidence="9">
    <location>
        <begin position="170"/>
        <end position="188"/>
    </location>
</feature>
<evidence type="ECO:0000256" key="8">
    <source>
        <dbReference type="ARBA" id="ARBA00023136"/>
    </source>
</evidence>
<dbReference type="InterPro" id="IPR004316">
    <property type="entry name" value="SWEET_rpt"/>
</dbReference>
<evidence type="ECO:0000256" key="10">
    <source>
        <dbReference type="SAM" id="SignalP"/>
    </source>
</evidence>
<evidence type="ECO:0000256" key="9">
    <source>
        <dbReference type="SAM" id="Phobius"/>
    </source>
</evidence>
<evidence type="ECO:0000256" key="4">
    <source>
        <dbReference type="ARBA" id="ARBA00022597"/>
    </source>
</evidence>
<dbReference type="Pfam" id="PF03083">
    <property type="entry name" value="MtN3_slv"/>
    <property type="match status" value="2"/>
</dbReference>
<keyword evidence="8 9" id="KW-0472">Membrane</keyword>
<gene>
    <name evidence="11" type="ORF">EHUX00137_LOCUS5247</name>
</gene>
<feature type="transmembrane region" description="Helical" evidence="9">
    <location>
        <begin position="88"/>
        <end position="106"/>
    </location>
</feature>
<evidence type="ECO:0000256" key="3">
    <source>
        <dbReference type="ARBA" id="ARBA00022448"/>
    </source>
</evidence>
<dbReference type="GO" id="GO:0051119">
    <property type="term" value="F:sugar transmembrane transporter activity"/>
    <property type="evidence" value="ECO:0007669"/>
    <property type="project" value="InterPro"/>
</dbReference>
<evidence type="ECO:0000256" key="2">
    <source>
        <dbReference type="ARBA" id="ARBA00007809"/>
    </source>
</evidence>
<feature type="transmembrane region" description="Helical" evidence="9">
    <location>
        <begin position="43"/>
        <end position="67"/>
    </location>
</feature>
<evidence type="ECO:0000256" key="5">
    <source>
        <dbReference type="ARBA" id="ARBA00022692"/>
    </source>
</evidence>
<keyword evidence="10" id="KW-0732">Signal</keyword>
<keyword evidence="3" id="KW-0813">Transport</keyword>
<sequence length="294" mass="31090">MNLPAAIVLLSFASGSAISSPPRPAMRADRRLAASARFRLRGGAAEMSFATSVAPVLGATMANVMFASGFPEVLAKRREGKLGDYNPLPTPIVFGNCLGWLSYALLSKDPYVTAANVPGLLLGFWYVLTCLPLASKPVAKQMEVTFLVLAAIHAATAVACAFFVPTRAGMASLYGIVSNLILLAYYGAPLSSIGKVLKDRSAASIYFPTVAANGLNGAFWSVYALAIKDGWPRCWTTRCASKHFFSQAPPTNHEGGSASVRRASNQSSDACRSRVITCPVPLSHSRIRASTALG</sequence>
<evidence type="ECO:0000256" key="6">
    <source>
        <dbReference type="ARBA" id="ARBA00022737"/>
    </source>
</evidence>
<keyword evidence="5 9" id="KW-0812">Transmembrane</keyword>
<accession>A0A7S3RNN3</accession>
<dbReference type="GO" id="GO:0016020">
    <property type="term" value="C:membrane"/>
    <property type="evidence" value="ECO:0007669"/>
    <property type="project" value="InterPro"/>
</dbReference>
<dbReference type="Gene3D" id="1.20.1280.290">
    <property type="match status" value="2"/>
</dbReference>
<comment type="subcellular location">
    <subcellularLocation>
        <location evidence="1">Endomembrane system</location>
        <topology evidence="1">Multi-pass membrane protein</topology>
    </subcellularLocation>
</comment>
<protein>
    <recommendedName>
        <fullName evidence="12">Bidirectional sugar transporter SWEET</fullName>
    </recommendedName>
</protein>
<keyword evidence="4" id="KW-0762">Sugar transport</keyword>
<comment type="similarity">
    <text evidence="2">Belongs to the SWEET sugar transporter family.</text>
</comment>
<dbReference type="PANTHER" id="PTHR10791:SF224">
    <property type="entry name" value="SUGAR TRANSPORTER SWEET"/>
    <property type="match status" value="1"/>
</dbReference>
<evidence type="ECO:0000256" key="1">
    <source>
        <dbReference type="ARBA" id="ARBA00004127"/>
    </source>
</evidence>
<evidence type="ECO:0008006" key="12">
    <source>
        <dbReference type="Google" id="ProtNLM"/>
    </source>
</evidence>
<evidence type="ECO:0000313" key="11">
    <source>
        <dbReference type="EMBL" id="CAE0530016.1"/>
    </source>
</evidence>
<proteinExistence type="inferred from homology"/>
<organism evidence="11">
    <name type="scientific">Emiliania huxleyi</name>
    <name type="common">Coccolithophore</name>
    <name type="synonym">Pontosphaera huxleyi</name>
    <dbReference type="NCBI Taxonomy" id="2903"/>
    <lineage>
        <taxon>Eukaryota</taxon>
        <taxon>Haptista</taxon>
        <taxon>Haptophyta</taxon>
        <taxon>Prymnesiophyceae</taxon>
        <taxon>Isochrysidales</taxon>
        <taxon>Noelaerhabdaceae</taxon>
        <taxon>Emiliania</taxon>
    </lineage>
</organism>
<keyword evidence="6" id="KW-0677">Repeat</keyword>